<dbReference type="Pfam" id="PF00615">
    <property type="entry name" value="RGS"/>
    <property type="match status" value="1"/>
</dbReference>
<dbReference type="Gene3D" id="1.10.167.10">
    <property type="entry name" value="Regulator of G-protein Signalling 4, domain 2"/>
    <property type="match status" value="1"/>
</dbReference>
<feature type="domain" description="PX" evidence="3">
    <location>
        <begin position="545"/>
        <end position="662"/>
    </location>
</feature>
<dbReference type="InterPro" id="IPR003114">
    <property type="entry name" value="Phox_assoc"/>
</dbReference>
<feature type="domain" description="PXA" evidence="4">
    <location>
        <begin position="92"/>
        <end position="273"/>
    </location>
</feature>
<dbReference type="InterPro" id="IPR044926">
    <property type="entry name" value="RGS_subdomain_2"/>
</dbReference>
<dbReference type="InterPro" id="IPR001683">
    <property type="entry name" value="PX_dom"/>
</dbReference>
<accession>A0ABP0F3R4</accession>
<dbReference type="Gene3D" id="3.30.1520.10">
    <property type="entry name" value="Phox-like domain"/>
    <property type="match status" value="1"/>
</dbReference>
<dbReference type="PANTHER" id="PTHR22775">
    <property type="entry name" value="SORTING NEXIN"/>
    <property type="match status" value="1"/>
</dbReference>
<dbReference type="Pfam" id="PF08628">
    <property type="entry name" value="Nexin_C"/>
    <property type="match status" value="1"/>
</dbReference>
<dbReference type="SUPFAM" id="SSF64268">
    <property type="entry name" value="PX domain"/>
    <property type="match status" value="1"/>
</dbReference>
<dbReference type="InterPro" id="IPR036871">
    <property type="entry name" value="PX_dom_sf"/>
</dbReference>
<comment type="caution">
    <text evidence="5">The sequence shown here is derived from an EMBL/GenBank/DDBJ whole genome shotgun (WGS) entry which is preliminary data.</text>
</comment>
<feature type="domain" description="RGS" evidence="2">
    <location>
        <begin position="367"/>
        <end position="489"/>
    </location>
</feature>
<dbReference type="EMBL" id="CAWYQH010000013">
    <property type="protein sequence ID" value="CAK8674367.1"/>
    <property type="molecule type" value="Genomic_DNA"/>
</dbReference>
<evidence type="ECO:0000259" key="3">
    <source>
        <dbReference type="PROSITE" id="PS50195"/>
    </source>
</evidence>
<evidence type="ECO:0000259" key="2">
    <source>
        <dbReference type="PROSITE" id="PS50132"/>
    </source>
</evidence>
<dbReference type="SUPFAM" id="SSF48097">
    <property type="entry name" value="Regulator of G-protein signaling, RGS"/>
    <property type="match status" value="1"/>
</dbReference>
<proteinExistence type="inferred from homology"/>
<protein>
    <recommendedName>
        <fullName evidence="7">Sorting nexin-13</fullName>
    </recommendedName>
</protein>
<evidence type="ECO:0000313" key="5">
    <source>
        <dbReference type="EMBL" id="CAK8674367.1"/>
    </source>
</evidence>
<gene>
    <name evidence="5" type="ORF">CVLEPA_LOCUS4070</name>
</gene>
<dbReference type="PANTHER" id="PTHR22775:SF3">
    <property type="entry name" value="SORTING NEXIN-13"/>
    <property type="match status" value="1"/>
</dbReference>
<dbReference type="InterPro" id="IPR013937">
    <property type="entry name" value="Sorting_nexin_C"/>
</dbReference>
<evidence type="ECO:0008006" key="7">
    <source>
        <dbReference type="Google" id="ProtNLM"/>
    </source>
</evidence>
<keyword evidence="6" id="KW-1185">Reference proteome</keyword>
<dbReference type="PROSITE" id="PS50132">
    <property type="entry name" value="RGS"/>
    <property type="match status" value="1"/>
</dbReference>
<comment type="similarity">
    <text evidence="1">Belongs to the sorting nexin family.</text>
</comment>
<dbReference type="SMART" id="SM00312">
    <property type="entry name" value="PX"/>
    <property type="match status" value="1"/>
</dbReference>
<dbReference type="PROSITE" id="PS50195">
    <property type="entry name" value="PX"/>
    <property type="match status" value="1"/>
</dbReference>
<dbReference type="Proteomes" id="UP001642483">
    <property type="component" value="Unassembled WGS sequence"/>
</dbReference>
<reference evidence="5 6" key="1">
    <citation type="submission" date="2024-02" db="EMBL/GenBank/DDBJ databases">
        <authorList>
            <person name="Daric V."/>
            <person name="Darras S."/>
        </authorList>
    </citation>
    <scope>NUCLEOTIDE SEQUENCE [LARGE SCALE GENOMIC DNA]</scope>
</reference>
<sequence>MSSGMLWFVTALILALDTFGFVRIVYLCLYILCFIAGCIVMLCDHGQKEMNSEGDGWLREHLPTSPKVRAIYEQYSAKDGVKIEKDNRLTGSSAVDDRLHECVEFFMKDYVKYWYNDLSDDEEFLHHFRNCLHDFLRAFAMRCKSVDWQLYLTRNLVDVLASHMKLFRKAEEKRKRIQEPPSVVELFFENEIALKKVCHDLVACDEQKKTDYLQDICEVLLYILLPKEEFHCKPFMYLMRESLVNGVFMPMFRIYSDPDYLNQYVSWLISDNCVSSEWFLFVLGHKALPDELRSVRDKAEEEITKLSAKDTVGDDVLVKQELNSMRYMKNFCERQLRKQNDGSNYIYNGDYELENYKASGNQLYDLPLSMVLRSNIALQMFIEYMQSVNGQAYLFFWLTVDGYRASAEQQLNEVKAQQSRGSLHRTPDKEMLRTIGVNIYDQYLSKRANPRVVLGDGALDKQIKKKLDSGEPSPYMFDDIQQKVFTLMQLSEKFYPAFKASSLYLKLLAELDLLVQPSLNSNDNNDSISTSSLDDNSSIDIEDTSKLTASITQTGICSEHGKTYALYAITVTRSWMSGKTDSWDTFRRYREFNDLHQSLKENGSNLGNLGLPGKTFFKDLKEEFLEKRRLELNKYLTVILSMEHPPKSMECLHTFLDAKAYQKSSHSFARKVDSMMRLSVKNVTNFMTQAPDNLIDGLQKASDKMSDGLQKFSDKFPSSAEQNGDVPISEQLDNNIPLGILLLLMDEVFDLKQRNQWLRRQIVTALQQIMRTLFGDRMNRKIVDYVDNAVSAEQVAGYIQKLMDALWPCGTLAEATPERNEQVVMRTRVLTKAKLHGVIPDELRPLVGSDTSRRGVMRVFELIQHKELNTTLCCVLLEGLLCEIFPRSRLPELFTAFHSASPKARSLKFDLSS</sequence>
<dbReference type="InterPro" id="IPR016137">
    <property type="entry name" value="RGS"/>
</dbReference>
<dbReference type="SMART" id="SM00313">
    <property type="entry name" value="PXA"/>
    <property type="match status" value="1"/>
</dbReference>
<name>A0ABP0F3R4_CLALP</name>
<dbReference type="PROSITE" id="PS51207">
    <property type="entry name" value="PXA"/>
    <property type="match status" value="1"/>
</dbReference>
<dbReference type="SMART" id="SM00315">
    <property type="entry name" value="RGS"/>
    <property type="match status" value="1"/>
</dbReference>
<organism evidence="5 6">
    <name type="scientific">Clavelina lepadiformis</name>
    <name type="common">Light-bulb sea squirt</name>
    <name type="synonym">Ascidia lepadiformis</name>
    <dbReference type="NCBI Taxonomy" id="159417"/>
    <lineage>
        <taxon>Eukaryota</taxon>
        <taxon>Metazoa</taxon>
        <taxon>Chordata</taxon>
        <taxon>Tunicata</taxon>
        <taxon>Ascidiacea</taxon>
        <taxon>Aplousobranchia</taxon>
        <taxon>Clavelinidae</taxon>
        <taxon>Clavelina</taxon>
    </lineage>
</organism>
<evidence type="ECO:0000313" key="6">
    <source>
        <dbReference type="Proteomes" id="UP001642483"/>
    </source>
</evidence>
<dbReference type="Pfam" id="PF02194">
    <property type="entry name" value="PXA"/>
    <property type="match status" value="1"/>
</dbReference>
<dbReference type="InterPro" id="IPR036305">
    <property type="entry name" value="RGS_sf"/>
</dbReference>
<evidence type="ECO:0000256" key="1">
    <source>
        <dbReference type="ARBA" id="ARBA00010883"/>
    </source>
</evidence>
<dbReference type="Pfam" id="PF00787">
    <property type="entry name" value="PX"/>
    <property type="match status" value="1"/>
</dbReference>
<evidence type="ECO:0000259" key="4">
    <source>
        <dbReference type="PROSITE" id="PS51207"/>
    </source>
</evidence>